<dbReference type="InterPro" id="IPR051448">
    <property type="entry name" value="CdaR-like_regulators"/>
</dbReference>
<evidence type="ECO:0000259" key="1">
    <source>
        <dbReference type="Pfam" id="PF13556"/>
    </source>
</evidence>
<reference evidence="2 3" key="1">
    <citation type="submission" date="2010-05" db="EMBL/GenBank/DDBJ databases">
        <title>Complete sequence of Thermincola sp. JR.</title>
        <authorList>
            <consortium name="US DOE Joint Genome Institute"/>
            <person name="Lucas S."/>
            <person name="Copeland A."/>
            <person name="Lapidus A."/>
            <person name="Cheng J.-F."/>
            <person name="Bruce D."/>
            <person name="Goodwin L."/>
            <person name="Pitluck S."/>
            <person name="Chertkov O."/>
            <person name="Detter J.C."/>
            <person name="Han C."/>
            <person name="Tapia R."/>
            <person name="Land M."/>
            <person name="Hauser L."/>
            <person name="Kyrpides N."/>
            <person name="Mikhailova N."/>
            <person name="Hazen T.C."/>
            <person name="Woyke T."/>
        </authorList>
    </citation>
    <scope>NUCLEOTIDE SEQUENCE [LARGE SCALE GENOMIC DNA]</scope>
    <source>
        <strain evidence="2 3">JR</strain>
    </source>
</reference>
<proteinExistence type="predicted"/>
<name>D5X9Q2_THEPJ</name>
<dbReference type="InterPro" id="IPR025736">
    <property type="entry name" value="PucR_C-HTH_dom"/>
</dbReference>
<dbReference type="InterPro" id="IPR042070">
    <property type="entry name" value="PucR_C-HTH_sf"/>
</dbReference>
<accession>D5X9Q2</accession>
<organism evidence="2 3">
    <name type="scientific">Thermincola potens (strain JR)</name>
    <dbReference type="NCBI Taxonomy" id="635013"/>
    <lineage>
        <taxon>Bacteria</taxon>
        <taxon>Bacillati</taxon>
        <taxon>Bacillota</taxon>
        <taxon>Clostridia</taxon>
        <taxon>Eubacteriales</taxon>
        <taxon>Thermincolaceae</taxon>
        <taxon>Thermincola</taxon>
    </lineage>
</organism>
<dbReference type="EMBL" id="CP002028">
    <property type="protein sequence ID" value="ADG81123.1"/>
    <property type="molecule type" value="Genomic_DNA"/>
</dbReference>
<dbReference type="OrthoDB" id="143422at2"/>
<sequence>MQGGNVYVFTTYKRVLIGRNDGTRIAFCSSVSEKKLNRPVIITDNTGYIHYPSTESTDASVDNLFITLPPGINEEEYYYQEEDGSLFCQLGHKNTRAFVIIKNLPKDMISKTIPVISEARLAINNYFFSLYIIRSEKEKFEKKFAEDLFIKNSVNIRNIIKMCERALDINKNPYFVLLAQIDEAETEIDLGTIRFYTVEYAKKHNVEFIPIYWDHYLMFFIPALYREDTLEMYPDLPKSTKFDNWKKAVENKFNIVISAGLGQMYTIKDLHKSYIEARIALVLPGLMGKKGFIQRFSDLGIFSFIFSQDEENVKKYCQKTLGPLVEHDEKTTDELLPTLRKFLDSGLNWKVTADSMFIHVNTLRYRVAKIEQLLDADLSSMNDRVNLYTAIKVWDTLKVLGFLN</sequence>
<evidence type="ECO:0000313" key="2">
    <source>
        <dbReference type="EMBL" id="ADG81123.1"/>
    </source>
</evidence>
<dbReference type="Gene3D" id="1.10.10.2840">
    <property type="entry name" value="PucR C-terminal helix-turn-helix domain"/>
    <property type="match status" value="1"/>
</dbReference>
<dbReference type="PANTHER" id="PTHR33744:SF1">
    <property type="entry name" value="DNA-BINDING TRANSCRIPTIONAL ACTIVATOR ADER"/>
    <property type="match status" value="1"/>
</dbReference>
<dbReference type="PANTHER" id="PTHR33744">
    <property type="entry name" value="CARBOHYDRATE DIACID REGULATOR"/>
    <property type="match status" value="1"/>
</dbReference>
<dbReference type="Pfam" id="PF13556">
    <property type="entry name" value="HTH_30"/>
    <property type="match status" value="1"/>
</dbReference>
<dbReference type="STRING" id="635013.TherJR_0235"/>
<evidence type="ECO:0000313" key="3">
    <source>
        <dbReference type="Proteomes" id="UP000002377"/>
    </source>
</evidence>
<dbReference type="AlphaFoldDB" id="D5X9Q2"/>
<feature type="domain" description="PucR C-terminal helix-turn-helix" evidence="1">
    <location>
        <begin position="335"/>
        <end position="393"/>
    </location>
</feature>
<protein>
    <submittedName>
        <fullName evidence="2">Putative transcriptional regulator, PucR family</fullName>
    </submittedName>
</protein>
<gene>
    <name evidence="2" type="ordered locus">TherJR_0235</name>
</gene>
<dbReference type="KEGG" id="tjr:TherJR_0235"/>
<dbReference type="RefSeq" id="WP_013119150.1">
    <property type="nucleotide sequence ID" value="NC_014152.1"/>
</dbReference>
<keyword evidence="3" id="KW-1185">Reference proteome</keyword>
<dbReference type="Proteomes" id="UP000002377">
    <property type="component" value="Chromosome"/>
</dbReference>
<dbReference type="eggNOG" id="COG2508">
    <property type="taxonomic scope" value="Bacteria"/>
</dbReference>
<dbReference type="HOGENOM" id="CLU_696236_0_0_9"/>